<dbReference type="CDD" id="cd02440">
    <property type="entry name" value="AdoMet_MTases"/>
    <property type="match status" value="1"/>
</dbReference>
<proteinExistence type="predicted"/>
<evidence type="ECO:0000256" key="1">
    <source>
        <dbReference type="SAM" id="MobiDB-lite"/>
    </source>
</evidence>
<feature type="domain" description="Methyltransferase" evidence="2">
    <location>
        <begin position="93"/>
        <end position="147"/>
    </location>
</feature>
<gene>
    <name evidence="3" type="ORF">BC936DRAFT_144282</name>
</gene>
<reference evidence="3 4" key="1">
    <citation type="journal article" date="2018" name="New Phytol.">
        <title>Phylogenomics of Endogonaceae and evolution of mycorrhizas within Mucoromycota.</title>
        <authorList>
            <person name="Chang Y."/>
            <person name="Desiro A."/>
            <person name="Na H."/>
            <person name="Sandor L."/>
            <person name="Lipzen A."/>
            <person name="Clum A."/>
            <person name="Barry K."/>
            <person name="Grigoriev I.V."/>
            <person name="Martin F.M."/>
            <person name="Stajich J.E."/>
            <person name="Smith M.E."/>
            <person name="Bonito G."/>
            <person name="Spatafora J.W."/>
        </authorList>
    </citation>
    <scope>NUCLEOTIDE SEQUENCE [LARGE SCALE GENOMIC DNA]</scope>
    <source>
        <strain evidence="3 4">GMNB39</strain>
    </source>
</reference>
<dbReference type="Pfam" id="PF13649">
    <property type="entry name" value="Methyltransf_25"/>
    <property type="match status" value="1"/>
</dbReference>
<accession>A0A433DCS0</accession>
<evidence type="ECO:0000313" key="3">
    <source>
        <dbReference type="EMBL" id="RUP48624.1"/>
    </source>
</evidence>
<dbReference type="SUPFAM" id="SSF53335">
    <property type="entry name" value="S-adenosyl-L-methionine-dependent methyltransferases"/>
    <property type="match status" value="1"/>
</dbReference>
<keyword evidence="4" id="KW-1185">Reference proteome</keyword>
<sequence>MGQEQSKLWRKSPTTPSDEKSFGSSQQSQQTASWIRKHEKTASIELRDERGLPRKYIVERRALPTGGSANSGRRLRTRDMGSDVNSIFPETIKPPNATFIRANILSGLPFEDDTFDLVHMKQMNLAYQKEEWPKVLDEIFRVTKPGGFAQLTEIGSILTSTDPVVQKFSERIEMLLSASGNDTHPGIRLVELEENAGFKVIQHDMRRIPMGWDGAIGDLMVDDLRQVLFGPTKQFLMAAFGMEVHECDTYLEDIIGRLGGSKTYKEGHKVAGQKPEQMEQDV</sequence>
<dbReference type="AlphaFoldDB" id="A0A433DCS0"/>
<dbReference type="InterPro" id="IPR029063">
    <property type="entry name" value="SAM-dependent_MTases_sf"/>
</dbReference>
<protein>
    <recommendedName>
        <fullName evidence="2">Methyltransferase domain-containing protein</fullName>
    </recommendedName>
</protein>
<dbReference type="EMBL" id="RBNI01003178">
    <property type="protein sequence ID" value="RUP48624.1"/>
    <property type="molecule type" value="Genomic_DNA"/>
</dbReference>
<dbReference type="InterPro" id="IPR041698">
    <property type="entry name" value="Methyltransf_25"/>
</dbReference>
<dbReference type="Proteomes" id="UP000268093">
    <property type="component" value="Unassembled WGS sequence"/>
</dbReference>
<feature type="region of interest" description="Disordered" evidence="1">
    <location>
        <begin position="58"/>
        <end position="78"/>
    </location>
</feature>
<feature type="region of interest" description="Disordered" evidence="1">
    <location>
        <begin position="1"/>
        <end position="39"/>
    </location>
</feature>
<dbReference type="OrthoDB" id="2013972at2759"/>
<comment type="caution">
    <text evidence="3">The sequence shown here is derived from an EMBL/GenBank/DDBJ whole genome shotgun (WGS) entry which is preliminary data.</text>
</comment>
<evidence type="ECO:0000259" key="2">
    <source>
        <dbReference type="Pfam" id="PF13649"/>
    </source>
</evidence>
<feature type="compositionally biased region" description="Polar residues" evidence="1">
    <location>
        <begin position="1"/>
        <end position="33"/>
    </location>
</feature>
<evidence type="ECO:0000313" key="4">
    <source>
        <dbReference type="Proteomes" id="UP000268093"/>
    </source>
</evidence>
<name>A0A433DCS0_9FUNG</name>
<dbReference type="Gene3D" id="3.40.50.150">
    <property type="entry name" value="Vaccinia Virus protein VP39"/>
    <property type="match status" value="1"/>
</dbReference>
<organism evidence="3 4">
    <name type="scientific">Jimgerdemannia flammicorona</name>
    <dbReference type="NCBI Taxonomy" id="994334"/>
    <lineage>
        <taxon>Eukaryota</taxon>
        <taxon>Fungi</taxon>
        <taxon>Fungi incertae sedis</taxon>
        <taxon>Mucoromycota</taxon>
        <taxon>Mucoromycotina</taxon>
        <taxon>Endogonomycetes</taxon>
        <taxon>Endogonales</taxon>
        <taxon>Endogonaceae</taxon>
        <taxon>Jimgerdemannia</taxon>
    </lineage>
</organism>